<dbReference type="AlphaFoldDB" id="A0A399T1Z9"/>
<evidence type="ECO:0008006" key="4">
    <source>
        <dbReference type="Google" id="ProtNLM"/>
    </source>
</evidence>
<keyword evidence="1" id="KW-1133">Transmembrane helix</keyword>
<reference evidence="2 3" key="1">
    <citation type="submission" date="2018-08" db="EMBL/GenBank/DDBJ databases">
        <title>Pallidiluteibacterium maritimus gen. nov., sp. nov., isolated from coastal sediment.</title>
        <authorList>
            <person name="Zhou L.Y."/>
        </authorList>
    </citation>
    <scope>NUCLEOTIDE SEQUENCE [LARGE SCALE GENOMIC DNA]</scope>
    <source>
        <strain evidence="2 3">XSD2</strain>
    </source>
</reference>
<proteinExistence type="predicted"/>
<dbReference type="Proteomes" id="UP000265926">
    <property type="component" value="Unassembled WGS sequence"/>
</dbReference>
<gene>
    <name evidence="2" type="ORF">D1614_10870</name>
</gene>
<feature type="transmembrane region" description="Helical" evidence="1">
    <location>
        <begin position="38"/>
        <end position="62"/>
    </location>
</feature>
<feature type="transmembrane region" description="Helical" evidence="1">
    <location>
        <begin position="117"/>
        <end position="136"/>
    </location>
</feature>
<evidence type="ECO:0000313" key="3">
    <source>
        <dbReference type="Proteomes" id="UP000265926"/>
    </source>
</evidence>
<accession>A0A399T1Z9</accession>
<organism evidence="2 3">
    <name type="scientific">Maribellus luteus</name>
    <dbReference type="NCBI Taxonomy" id="2305463"/>
    <lineage>
        <taxon>Bacteria</taxon>
        <taxon>Pseudomonadati</taxon>
        <taxon>Bacteroidota</taxon>
        <taxon>Bacteroidia</taxon>
        <taxon>Marinilabiliales</taxon>
        <taxon>Prolixibacteraceae</taxon>
        <taxon>Maribellus</taxon>
    </lineage>
</organism>
<dbReference type="RefSeq" id="WP_119437958.1">
    <property type="nucleotide sequence ID" value="NZ_QWGR01000005.1"/>
</dbReference>
<name>A0A399T1Z9_9BACT</name>
<protein>
    <recommendedName>
        <fullName evidence="4">DUF420 domain-containing protein</fullName>
    </recommendedName>
</protein>
<feature type="transmembrane region" description="Helical" evidence="1">
    <location>
        <begin position="6"/>
        <end position="26"/>
    </location>
</feature>
<dbReference type="EMBL" id="QWGR01000005">
    <property type="protein sequence ID" value="RIJ48227.1"/>
    <property type="molecule type" value="Genomic_DNA"/>
</dbReference>
<keyword evidence="1" id="KW-0812">Transmembrane</keyword>
<dbReference type="OrthoDB" id="1122802at2"/>
<keyword evidence="1" id="KW-0472">Membrane</keyword>
<comment type="caution">
    <text evidence="2">The sequence shown here is derived from an EMBL/GenBank/DDBJ whole genome shotgun (WGS) entry which is preliminary data.</text>
</comment>
<evidence type="ECO:0000256" key="1">
    <source>
        <dbReference type="SAM" id="Phobius"/>
    </source>
</evidence>
<evidence type="ECO:0000313" key="2">
    <source>
        <dbReference type="EMBL" id="RIJ48227.1"/>
    </source>
</evidence>
<keyword evidence="3" id="KW-1185">Reference proteome</keyword>
<feature type="transmembrane region" description="Helical" evidence="1">
    <location>
        <begin position="82"/>
        <end position="105"/>
    </location>
</feature>
<sequence>MNEVFLYTFPQWLVFAALFVIIYGWVEGKKVFRLTGHGIFILLGIFALVVLLGDYLAAAHYLSPEEVASEELEEIVTNEVPLEAMLLPAYWSFLLTGILAVPSMILEWKNRKTARTLTVLTGLAALLGFFIVVGALRSV</sequence>